<evidence type="ECO:0000313" key="1">
    <source>
        <dbReference type="EMBL" id="KAK9991793.1"/>
    </source>
</evidence>
<reference evidence="1 2" key="1">
    <citation type="submission" date="2024-01" db="EMBL/GenBank/DDBJ databases">
        <title>A telomere-to-telomere, gap-free genome of sweet tea (Lithocarpus litseifolius).</title>
        <authorList>
            <person name="Zhou J."/>
        </authorList>
    </citation>
    <scope>NUCLEOTIDE SEQUENCE [LARGE SCALE GENOMIC DNA]</scope>
    <source>
        <strain evidence="1">Zhou-2022a</strain>
        <tissue evidence="1">Leaf</tissue>
    </source>
</reference>
<sequence>MVVKNLLPIYHKHLFAQYFPNFKALIVAGIQVEDVVNNGILKNEESYSSNKDVTHTTNWEVVNVVNFQASSTVNPKPRRKFDELNMTLSEALEKLQAKGLLNCERPRQKFWGVPLKKERFLECFLGNLSFRKPLDPKGIPHPMPRSYNPNTHCKYHQGVGNMTDKCFHLRHDIQDLIDRQVVIPPSLVDPYEFV</sequence>
<dbReference type="Proteomes" id="UP001459277">
    <property type="component" value="Unassembled WGS sequence"/>
</dbReference>
<comment type="caution">
    <text evidence="1">The sequence shown here is derived from an EMBL/GenBank/DDBJ whole genome shotgun (WGS) entry which is preliminary data.</text>
</comment>
<evidence type="ECO:0000313" key="2">
    <source>
        <dbReference type="Proteomes" id="UP001459277"/>
    </source>
</evidence>
<protein>
    <submittedName>
        <fullName evidence="1">Uncharacterized protein</fullName>
    </submittedName>
</protein>
<keyword evidence="2" id="KW-1185">Reference proteome</keyword>
<organism evidence="1 2">
    <name type="scientific">Lithocarpus litseifolius</name>
    <dbReference type="NCBI Taxonomy" id="425828"/>
    <lineage>
        <taxon>Eukaryota</taxon>
        <taxon>Viridiplantae</taxon>
        <taxon>Streptophyta</taxon>
        <taxon>Embryophyta</taxon>
        <taxon>Tracheophyta</taxon>
        <taxon>Spermatophyta</taxon>
        <taxon>Magnoliopsida</taxon>
        <taxon>eudicotyledons</taxon>
        <taxon>Gunneridae</taxon>
        <taxon>Pentapetalae</taxon>
        <taxon>rosids</taxon>
        <taxon>fabids</taxon>
        <taxon>Fagales</taxon>
        <taxon>Fagaceae</taxon>
        <taxon>Lithocarpus</taxon>
    </lineage>
</organism>
<name>A0AAW2C1F2_9ROSI</name>
<dbReference type="EMBL" id="JAZDWU010000009">
    <property type="protein sequence ID" value="KAK9991793.1"/>
    <property type="molecule type" value="Genomic_DNA"/>
</dbReference>
<dbReference type="AlphaFoldDB" id="A0AAW2C1F2"/>
<proteinExistence type="predicted"/>
<gene>
    <name evidence="1" type="ORF">SO802_026778</name>
</gene>
<accession>A0AAW2C1F2</accession>